<reference evidence="2" key="1">
    <citation type="journal article" date="2018" name="Gigascience">
        <title>Genome assembly of the Pink Ipe (Handroanthus impetiginosus, Bignoniaceae), a highly valued, ecologically keystone Neotropical timber forest tree.</title>
        <authorList>
            <person name="Silva-Junior O.B."/>
            <person name="Grattapaglia D."/>
            <person name="Novaes E."/>
            <person name="Collevatti R.G."/>
        </authorList>
    </citation>
    <scope>NUCLEOTIDE SEQUENCE [LARGE SCALE GENOMIC DNA]</scope>
    <source>
        <strain evidence="2">cv. UFG-1</strain>
    </source>
</reference>
<dbReference type="Proteomes" id="UP000231279">
    <property type="component" value="Unassembled WGS sequence"/>
</dbReference>
<accession>A0A2G9GBN6</accession>
<proteinExistence type="predicted"/>
<name>A0A2G9GBN6_9LAMI</name>
<dbReference type="AlphaFoldDB" id="A0A2G9GBN6"/>
<evidence type="ECO:0000313" key="1">
    <source>
        <dbReference type="EMBL" id="PIN02704.1"/>
    </source>
</evidence>
<evidence type="ECO:0000313" key="2">
    <source>
        <dbReference type="Proteomes" id="UP000231279"/>
    </source>
</evidence>
<sequence>MKYELAGERVLGINFTRVGILGANIDDSLLIQENLNDDVAYLEWGYIDHVHGRVSHNSDTLIMFLPTFWILNLDMYLTIQDQLTALEINKTHQSTVLKACI</sequence>
<gene>
    <name evidence="1" type="ORF">CDL12_24778</name>
</gene>
<comment type="caution">
    <text evidence="1">The sequence shown here is derived from an EMBL/GenBank/DDBJ whole genome shotgun (WGS) entry which is preliminary data.</text>
</comment>
<protein>
    <submittedName>
        <fullName evidence="1">Uncharacterized protein</fullName>
    </submittedName>
</protein>
<keyword evidence="2" id="KW-1185">Reference proteome</keyword>
<dbReference type="EMBL" id="NKXS01005810">
    <property type="protein sequence ID" value="PIN02704.1"/>
    <property type="molecule type" value="Genomic_DNA"/>
</dbReference>
<organism evidence="1 2">
    <name type="scientific">Handroanthus impetiginosus</name>
    <dbReference type="NCBI Taxonomy" id="429701"/>
    <lineage>
        <taxon>Eukaryota</taxon>
        <taxon>Viridiplantae</taxon>
        <taxon>Streptophyta</taxon>
        <taxon>Embryophyta</taxon>
        <taxon>Tracheophyta</taxon>
        <taxon>Spermatophyta</taxon>
        <taxon>Magnoliopsida</taxon>
        <taxon>eudicotyledons</taxon>
        <taxon>Gunneridae</taxon>
        <taxon>Pentapetalae</taxon>
        <taxon>asterids</taxon>
        <taxon>lamiids</taxon>
        <taxon>Lamiales</taxon>
        <taxon>Bignoniaceae</taxon>
        <taxon>Crescentiina</taxon>
        <taxon>Tabebuia alliance</taxon>
        <taxon>Handroanthus</taxon>
    </lineage>
</organism>